<dbReference type="GO" id="GO:0007269">
    <property type="term" value="P:neurotransmitter secretion"/>
    <property type="evidence" value="ECO:0007669"/>
    <property type="project" value="InterPro"/>
</dbReference>
<comment type="function">
    <text evidence="17">Neuronal phosphoprotein that coats synaptic vesicles, and binds to the cytoskeleton. Acts as a regulator of synaptic vesicles trafficking, involved in the control of neurotransmitter release at the pre-synaptic terminal. Also involved in the regulation of axon outgrowth and synaptogenesis. The complex formed with NOS1 and CAPON proteins is necessary for specific nitric-oxid functions at a presynaptic level.</text>
</comment>
<dbReference type="SUPFAM" id="SSF56059">
    <property type="entry name" value="Glutathione synthetase ATP-binding domain-like"/>
    <property type="match status" value="1"/>
</dbReference>
<keyword evidence="22" id="KW-1185">Reference proteome</keyword>
<comment type="similarity">
    <text evidence="3">Belongs to the synapsin family.</text>
</comment>
<evidence type="ECO:0000256" key="7">
    <source>
        <dbReference type="ARBA" id="ARBA00022737"/>
    </source>
</evidence>
<evidence type="ECO:0000256" key="5">
    <source>
        <dbReference type="ARBA" id="ARBA00022481"/>
    </source>
</evidence>
<evidence type="ECO:0000256" key="12">
    <source>
        <dbReference type="ARBA" id="ARBA00023273"/>
    </source>
</evidence>
<dbReference type="Gene3D" id="3.30.1490.20">
    <property type="entry name" value="ATP-grasp fold, A domain"/>
    <property type="match status" value="1"/>
</dbReference>
<feature type="compositionally biased region" description="Basic and acidic residues" evidence="18">
    <location>
        <begin position="601"/>
        <end position="610"/>
    </location>
</feature>
<feature type="compositionally biased region" description="Low complexity" evidence="18">
    <location>
        <begin position="490"/>
        <end position="505"/>
    </location>
</feature>
<evidence type="ECO:0000256" key="9">
    <source>
        <dbReference type="ARBA" id="ARBA00023034"/>
    </source>
</evidence>
<dbReference type="Gene3D" id="3.30.470.20">
    <property type="entry name" value="ATP-grasp fold, B domain"/>
    <property type="match status" value="1"/>
</dbReference>
<dbReference type="PRINTS" id="PR01368">
    <property type="entry name" value="SYNAPSIN"/>
</dbReference>
<evidence type="ECO:0000259" key="20">
    <source>
        <dbReference type="Pfam" id="PF02750"/>
    </source>
</evidence>
<dbReference type="InterPro" id="IPR019735">
    <property type="entry name" value="Synapsin_CS"/>
</dbReference>
<dbReference type="FunFam" id="3.40.50.20:FF:000008">
    <property type="entry name" value="Synapsin III"/>
    <property type="match status" value="1"/>
</dbReference>
<evidence type="ECO:0000256" key="14">
    <source>
        <dbReference type="ARBA" id="ARBA00029646"/>
    </source>
</evidence>
<name>A0A8C1PHX7_CYPCA</name>
<keyword evidence="12" id="KW-0966">Cell projection</keyword>
<evidence type="ECO:0000256" key="10">
    <source>
        <dbReference type="ARBA" id="ARBA00023180"/>
    </source>
</evidence>
<evidence type="ECO:0000256" key="18">
    <source>
        <dbReference type="SAM" id="MobiDB-lite"/>
    </source>
</evidence>
<dbReference type="GO" id="GO:0005524">
    <property type="term" value="F:ATP binding"/>
    <property type="evidence" value="ECO:0007669"/>
    <property type="project" value="InterPro"/>
</dbReference>
<evidence type="ECO:0000256" key="2">
    <source>
        <dbReference type="ARBA" id="ARBA00004555"/>
    </source>
</evidence>
<reference evidence="21" key="1">
    <citation type="submission" date="2025-08" db="UniProtKB">
        <authorList>
            <consortium name="Ensembl"/>
        </authorList>
    </citation>
    <scope>IDENTIFICATION</scope>
</reference>
<dbReference type="Gene3D" id="3.40.50.20">
    <property type="match status" value="1"/>
</dbReference>
<proteinExistence type="inferred from homology"/>
<evidence type="ECO:0000313" key="22">
    <source>
        <dbReference type="Proteomes" id="UP000694427"/>
    </source>
</evidence>
<evidence type="ECO:0000313" key="21">
    <source>
        <dbReference type="Ensembl" id="ENSCCRP00010107872.1"/>
    </source>
</evidence>
<organism evidence="21 22">
    <name type="scientific">Cyprinus carpio</name>
    <name type="common">Common carp</name>
    <dbReference type="NCBI Taxonomy" id="7962"/>
    <lineage>
        <taxon>Eukaryota</taxon>
        <taxon>Metazoa</taxon>
        <taxon>Chordata</taxon>
        <taxon>Craniata</taxon>
        <taxon>Vertebrata</taxon>
        <taxon>Euteleostomi</taxon>
        <taxon>Actinopterygii</taxon>
        <taxon>Neopterygii</taxon>
        <taxon>Teleostei</taxon>
        <taxon>Ostariophysi</taxon>
        <taxon>Cypriniformes</taxon>
        <taxon>Cyprinidae</taxon>
        <taxon>Cyprininae</taxon>
        <taxon>Cyprinus</taxon>
    </lineage>
</organism>
<evidence type="ECO:0000256" key="3">
    <source>
        <dbReference type="ARBA" id="ARBA00008243"/>
    </source>
</evidence>
<dbReference type="InterPro" id="IPR020897">
    <property type="entry name" value="Synapsin_pre-ATP-grasp_dom"/>
</dbReference>
<protein>
    <recommendedName>
        <fullName evidence="4">Synapsin-1</fullName>
    </recommendedName>
    <alternativeName>
        <fullName evidence="14">Synapsin I</fullName>
    </alternativeName>
</protein>
<evidence type="ECO:0000256" key="4">
    <source>
        <dbReference type="ARBA" id="ARBA00017852"/>
    </source>
</evidence>
<evidence type="ECO:0000256" key="15">
    <source>
        <dbReference type="ARBA" id="ARBA00034106"/>
    </source>
</evidence>
<evidence type="ECO:0000256" key="8">
    <source>
        <dbReference type="ARBA" id="ARBA00023018"/>
    </source>
</evidence>
<comment type="subcellular location">
    <subcellularLocation>
        <location evidence="1">Cytoplasmic vesicle</location>
        <location evidence="1">Secretory vesicle</location>
    </subcellularLocation>
    <subcellularLocation>
        <location evidence="2">Golgi apparatus</location>
    </subcellularLocation>
    <subcellularLocation>
        <location evidence="15">Presynapse</location>
    </subcellularLocation>
</comment>
<dbReference type="SUPFAM" id="SSF52440">
    <property type="entry name" value="PreATP-grasp domain"/>
    <property type="match status" value="1"/>
</dbReference>
<feature type="compositionally biased region" description="Low complexity" evidence="18">
    <location>
        <begin position="641"/>
        <end position="657"/>
    </location>
</feature>
<evidence type="ECO:0000256" key="11">
    <source>
        <dbReference type="ARBA" id="ARBA00023203"/>
    </source>
</evidence>
<dbReference type="PROSITE" id="PS00416">
    <property type="entry name" value="SYNAPSIN_2"/>
    <property type="match status" value="1"/>
</dbReference>
<dbReference type="FunFam" id="3.30.470.20:FF:000011">
    <property type="entry name" value="Synapsin I"/>
    <property type="match status" value="1"/>
</dbReference>
<dbReference type="PANTHER" id="PTHR10841">
    <property type="entry name" value="SYNAPSIN"/>
    <property type="match status" value="1"/>
</dbReference>
<keyword evidence="11" id="KW-0009">Actin-binding</keyword>
<dbReference type="Ensembl" id="ENSCCRT00010120032.1">
    <property type="protein sequence ID" value="ENSCCRP00010107872.1"/>
    <property type="gene ID" value="ENSCCRG00010046832.1"/>
</dbReference>
<evidence type="ECO:0000256" key="13">
    <source>
        <dbReference type="ARBA" id="ARBA00023329"/>
    </source>
</evidence>
<accession>A0A8C1PHX7</accession>
<feature type="compositionally biased region" description="Polar residues" evidence="18">
    <location>
        <begin position="561"/>
        <end position="571"/>
    </location>
</feature>
<evidence type="ECO:0000256" key="6">
    <source>
        <dbReference type="ARBA" id="ARBA00022553"/>
    </source>
</evidence>
<feature type="compositionally biased region" description="Pro residues" evidence="18">
    <location>
        <begin position="471"/>
        <end position="489"/>
    </location>
</feature>
<dbReference type="InterPro" id="IPR019736">
    <property type="entry name" value="Synapsin_P_site"/>
</dbReference>
<feature type="region of interest" description="Disordered" evidence="18">
    <location>
        <begin position="415"/>
        <end position="671"/>
    </location>
</feature>
<feature type="domain" description="Synapsin pre-ATP-grasp" evidence="19">
    <location>
        <begin position="105"/>
        <end position="207"/>
    </location>
</feature>
<keyword evidence="5" id="KW-0488">Methylation</keyword>
<reference evidence="21" key="2">
    <citation type="submission" date="2025-09" db="UniProtKB">
        <authorList>
            <consortium name="Ensembl"/>
        </authorList>
    </citation>
    <scope>IDENTIFICATION</scope>
</reference>
<dbReference type="GO" id="GO:0030672">
    <property type="term" value="C:synaptic vesicle membrane"/>
    <property type="evidence" value="ECO:0007669"/>
    <property type="project" value="TreeGrafter"/>
</dbReference>
<keyword evidence="13" id="KW-0968">Cytoplasmic vesicle</keyword>
<feature type="domain" description="Synapsin ATP-binding" evidence="20">
    <location>
        <begin position="209"/>
        <end position="411"/>
    </location>
</feature>
<dbReference type="AlphaFoldDB" id="A0A8C1PHX7"/>
<feature type="compositionally biased region" description="Pro residues" evidence="18">
    <location>
        <begin position="629"/>
        <end position="640"/>
    </location>
</feature>
<evidence type="ECO:0000256" key="1">
    <source>
        <dbReference type="ARBA" id="ARBA00004398"/>
    </source>
</evidence>
<evidence type="ECO:0000256" key="17">
    <source>
        <dbReference type="ARBA" id="ARBA00060129"/>
    </source>
</evidence>
<dbReference type="PANTHER" id="PTHR10841:SF20">
    <property type="entry name" value="SYNAPSIN-2"/>
    <property type="match status" value="1"/>
</dbReference>
<feature type="compositionally biased region" description="Low complexity" evidence="18">
    <location>
        <begin position="460"/>
        <end position="470"/>
    </location>
</feature>
<keyword evidence="6" id="KW-0597">Phosphoprotein</keyword>
<dbReference type="InterPro" id="IPR020898">
    <property type="entry name" value="Synapsin_ATP-bd_dom"/>
</dbReference>
<sequence>MNFLRRRLSDSSFIANLPNGYMSDLQRPDPPPPPPPTAATKAPAGATPAPSAPPPDKSPTSSPAPERRSQPAQSSGLGFFSSITNVVKQTAASAGLVEQSPAAVSRKFKILLVIDEPQHEWAKIFRGKKVQGDYDVKLEQAEFSEINLVAHANGTCSVDMQVIRNGTKVVRSFKPDFVLVRQHAYSMAQNEDFRNIIIGLQYAGIPSVNSLESIYNLCDKPWAFAQLISIYKRLGADEFPLVDQMFYSNYKDMISMPTFPVVVKIGHAHSGMGKVKVDNHSDFQDIASVVAITQTYTTTEPFIDAKYDIRVQKIGSDYKAYMRTSISGNWKSNTGSAMLEQVAMTDKYKLWVDACADVFGGLDICAVKAIHGKDGKDYITEVVGSSMQLIGDHQLEDRQLIAAIVLAKMNQDSGLTTARSPQRPPATVQPAEDAALKESLTDPSKTLGQRPPPQGGAVKPQEPQPKSQEPTPEPVPAQQPVPKAGPTPTQPSTTHQPKAQAQAAPEPTPGKPTELPPKPQPPKPLPPKPVPPVRRNSKPQIQPKPQTPPPTKAQPKAQLGDTDQNLGQTQPDPVPAQEQSPAKGPGKPPSPAKPQLQPKPVLREQVKPEARAQTIAPSEAPIRATASPAPTPAPAQPTPAKPTQSQPPVEEQPAPQQKSTHPLLNKSQSLTNAFNAFGETFRSSNEDEAKAETIRNLRKSFASLFSD</sequence>
<dbReference type="GO" id="GO:0005794">
    <property type="term" value="C:Golgi apparatus"/>
    <property type="evidence" value="ECO:0007669"/>
    <property type="project" value="UniProtKB-SubCell"/>
</dbReference>
<keyword evidence="8" id="KW-0770">Synapse</keyword>
<dbReference type="InterPro" id="IPR016185">
    <property type="entry name" value="PreATP-grasp_dom_sf"/>
</dbReference>
<dbReference type="Pfam" id="PF02750">
    <property type="entry name" value="Synapsin_C"/>
    <property type="match status" value="1"/>
</dbReference>
<dbReference type="PROSITE" id="PS00415">
    <property type="entry name" value="SYNAPSIN_1"/>
    <property type="match status" value="1"/>
</dbReference>
<keyword evidence="7" id="KW-0677">Repeat</keyword>
<dbReference type="InterPro" id="IPR001359">
    <property type="entry name" value="Synapsin"/>
</dbReference>
<dbReference type="Pfam" id="PF10581">
    <property type="entry name" value="Synapsin_N"/>
    <property type="match status" value="1"/>
</dbReference>
<evidence type="ECO:0000256" key="16">
    <source>
        <dbReference type="ARBA" id="ARBA00046960"/>
    </source>
</evidence>
<feature type="compositionally biased region" description="Pro residues" evidence="18">
    <location>
        <begin position="28"/>
        <end position="37"/>
    </location>
</feature>
<feature type="compositionally biased region" description="Pro residues" evidence="18">
    <location>
        <begin position="506"/>
        <end position="532"/>
    </location>
</feature>
<feature type="compositionally biased region" description="Polar residues" evidence="18">
    <location>
        <begin position="658"/>
        <end position="671"/>
    </location>
</feature>
<dbReference type="Pfam" id="PF02078">
    <property type="entry name" value="Synapsin"/>
    <property type="match status" value="1"/>
</dbReference>
<dbReference type="GO" id="GO:0003779">
    <property type="term" value="F:actin binding"/>
    <property type="evidence" value="ECO:0007669"/>
    <property type="project" value="UniProtKB-KW"/>
</dbReference>
<dbReference type="Proteomes" id="UP000694427">
    <property type="component" value="Unplaced"/>
</dbReference>
<dbReference type="FunFam" id="3.30.1490.20:FF:000008">
    <property type="entry name" value="Synapsin I"/>
    <property type="match status" value="1"/>
</dbReference>
<evidence type="ECO:0000259" key="19">
    <source>
        <dbReference type="Pfam" id="PF02078"/>
    </source>
</evidence>
<dbReference type="InterPro" id="IPR013815">
    <property type="entry name" value="ATP_grasp_subdomain_1"/>
</dbReference>
<feature type="region of interest" description="Disordered" evidence="18">
    <location>
        <begin position="15"/>
        <end position="75"/>
    </location>
</feature>
<comment type="subunit">
    <text evidence="16">Homodimer. Can form oligomers with SYN2. Interacts with CAPON. Forms a ternary complex with NOS1. Isoform Ib interacts with PRNP.</text>
</comment>
<keyword evidence="9" id="KW-0333">Golgi apparatus</keyword>
<feature type="compositionally biased region" description="Low complexity" evidence="18">
    <location>
        <begin position="38"/>
        <end position="49"/>
    </location>
</feature>
<keyword evidence="10" id="KW-0325">Glycoprotein</keyword>